<dbReference type="Gene3D" id="1.10.260.40">
    <property type="entry name" value="lambda repressor-like DNA-binding domains"/>
    <property type="match status" value="1"/>
</dbReference>
<dbReference type="EMBL" id="CP113836">
    <property type="protein sequence ID" value="WAL65998.1"/>
    <property type="molecule type" value="Genomic_DNA"/>
</dbReference>
<proteinExistence type="predicted"/>
<dbReference type="SMART" id="SM00530">
    <property type="entry name" value="HTH_XRE"/>
    <property type="match status" value="1"/>
</dbReference>
<dbReference type="SUPFAM" id="SSF51182">
    <property type="entry name" value="RmlC-like cupins"/>
    <property type="match status" value="1"/>
</dbReference>
<dbReference type="Gene3D" id="2.60.120.10">
    <property type="entry name" value="Jelly Rolls"/>
    <property type="match status" value="1"/>
</dbReference>
<gene>
    <name evidence="3" type="ORF">ORV05_34970</name>
</gene>
<keyword evidence="1" id="KW-0238">DNA-binding</keyword>
<sequence length="186" mass="19989">MTTPADPDLIGPRLRTIRMAKGISARDLAERAGVAPAYISRLETGKISPTVASLSRVMQAMGESVGALFGQDTAGDSPVVRRADRQLVRSHGVEDYRLTPASADRLEVLETVVAPGRGSGDSPYTHPGDQECVLVLAGSLTIWLAEQEYVLDAGDTITFTCRTPHRWSNVGSVPTRALWIITPATY</sequence>
<dbReference type="InterPro" id="IPR013096">
    <property type="entry name" value="Cupin_2"/>
</dbReference>
<protein>
    <submittedName>
        <fullName evidence="3">XRE family transcriptional regulator</fullName>
    </submittedName>
</protein>
<dbReference type="RefSeq" id="WP_268756142.1">
    <property type="nucleotide sequence ID" value="NZ_CP113836.1"/>
</dbReference>
<organism evidence="3 4">
    <name type="scientific">Amycolatopsis cynarae</name>
    <dbReference type="NCBI Taxonomy" id="2995223"/>
    <lineage>
        <taxon>Bacteria</taxon>
        <taxon>Bacillati</taxon>
        <taxon>Actinomycetota</taxon>
        <taxon>Actinomycetes</taxon>
        <taxon>Pseudonocardiales</taxon>
        <taxon>Pseudonocardiaceae</taxon>
        <taxon>Amycolatopsis</taxon>
    </lineage>
</organism>
<dbReference type="InterPro" id="IPR050807">
    <property type="entry name" value="TransReg_Diox_bact_type"/>
</dbReference>
<dbReference type="Proteomes" id="UP001163203">
    <property type="component" value="Chromosome"/>
</dbReference>
<name>A0ABY7B439_9PSEU</name>
<reference evidence="3" key="1">
    <citation type="submission" date="2022-11" db="EMBL/GenBank/DDBJ databases">
        <authorList>
            <person name="Mo P."/>
        </authorList>
    </citation>
    <scope>NUCLEOTIDE SEQUENCE</scope>
    <source>
        <strain evidence="3">HUAS 11-8</strain>
    </source>
</reference>
<dbReference type="PANTHER" id="PTHR46797:SF1">
    <property type="entry name" value="METHYLPHOSPHONATE SYNTHASE"/>
    <property type="match status" value="1"/>
</dbReference>
<dbReference type="SUPFAM" id="SSF47413">
    <property type="entry name" value="lambda repressor-like DNA-binding domains"/>
    <property type="match status" value="1"/>
</dbReference>
<keyword evidence="4" id="KW-1185">Reference proteome</keyword>
<evidence type="ECO:0000313" key="4">
    <source>
        <dbReference type="Proteomes" id="UP001163203"/>
    </source>
</evidence>
<dbReference type="InterPro" id="IPR011051">
    <property type="entry name" value="RmlC_Cupin_sf"/>
</dbReference>
<dbReference type="Pfam" id="PF01381">
    <property type="entry name" value="HTH_3"/>
    <property type="match status" value="1"/>
</dbReference>
<dbReference type="PROSITE" id="PS50943">
    <property type="entry name" value="HTH_CROC1"/>
    <property type="match status" value="1"/>
</dbReference>
<dbReference type="PANTHER" id="PTHR46797">
    <property type="entry name" value="HTH-TYPE TRANSCRIPTIONAL REGULATOR"/>
    <property type="match status" value="1"/>
</dbReference>
<dbReference type="CDD" id="cd02209">
    <property type="entry name" value="cupin_XRE_C"/>
    <property type="match status" value="1"/>
</dbReference>
<dbReference type="InterPro" id="IPR010982">
    <property type="entry name" value="Lambda_DNA-bd_dom_sf"/>
</dbReference>
<dbReference type="InterPro" id="IPR001387">
    <property type="entry name" value="Cro/C1-type_HTH"/>
</dbReference>
<evidence type="ECO:0000256" key="1">
    <source>
        <dbReference type="ARBA" id="ARBA00023125"/>
    </source>
</evidence>
<evidence type="ECO:0000313" key="3">
    <source>
        <dbReference type="EMBL" id="WAL65998.1"/>
    </source>
</evidence>
<dbReference type="CDD" id="cd00093">
    <property type="entry name" value="HTH_XRE"/>
    <property type="match status" value="1"/>
</dbReference>
<accession>A0ABY7B439</accession>
<feature type="domain" description="HTH cro/C1-type" evidence="2">
    <location>
        <begin position="14"/>
        <end position="68"/>
    </location>
</feature>
<dbReference type="InterPro" id="IPR014710">
    <property type="entry name" value="RmlC-like_jellyroll"/>
</dbReference>
<dbReference type="Pfam" id="PF07883">
    <property type="entry name" value="Cupin_2"/>
    <property type="match status" value="1"/>
</dbReference>
<evidence type="ECO:0000259" key="2">
    <source>
        <dbReference type="PROSITE" id="PS50943"/>
    </source>
</evidence>